<dbReference type="EMBL" id="CP116810">
    <property type="protein sequence ID" value="WCL92920.1"/>
    <property type="molecule type" value="Genomic_DNA"/>
</dbReference>
<dbReference type="PANTHER" id="PTHR34216:SF7">
    <property type="entry name" value="POLY-BETA-1,6-N-ACETYL-D-GLUCOSAMINE N-DEACETYLASE"/>
    <property type="match status" value="1"/>
</dbReference>
<protein>
    <recommendedName>
        <fullName evidence="3">Chitooligosaccharide deacetylase</fullName>
    </recommendedName>
    <alternativeName>
        <fullName evidence="5">Nodulation protein B</fullName>
    </alternativeName>
</protein>
<dbReference type="GeneID" id="66893831"/>
<dbReference type="eggNOG" id="COG0726">
    <property type="taxonomic scope" value="Bacteria"/>
</dbReference>
<dbReference type="Gene3D" id="3.20.20.370">
    <property type="entry name" value="Glycoside hydrolase/deacetylase"/>
    <property type="match status" value="1"/>
</dbReference>
<evidence type="ECO:0000256" key="4">
    <source>
        <dbReference type="ARBA" id="ARBA00022729"/>
    </source>
</evidence>
<reference evidence="8" key="1">
    <citation type="submission" date="2003-07" db="EMBL/GenBank/DDBJ databases">
        <authorList>
            <consortium name="Rhodopseudomonas genome consortium"/>
            <person name="Larimer F."/>
            <person name="Harwood C."/>
        </authorList>
    </citation>
    <scope>NUCLEOTIDE SEQUENCE</scope>
    <source>
        <strain evidence="8">CGA009</strain>
    </source>
</reference>
<evidence type="ECO:0000256" key="3">
    <source>
        <dbReference type="ARBA" id="ARBA00020071"/>
    </source>
</evidence>
<sequence length="350" mass="38065">MSTNGWWTAARLQLAYASGAARMSEWKGGGCGVILRFDRVRPARRDRFQPLRSREITPQFLDSLLRALKRWNCPVISTAEVCARIARGGSPGRFVCLTFDGGSRDITTFAYPILARHGMPFAVYLPTAFPDGIGEAWWLALEQVIARTERIALLIDHNERRFDTATLADKTQVFHFLASWLRTMPPAALTAAIQDLCKRYAVDLAVVTREAVMDWDEIGRLAADPKVTIGSATVNYPVLANLPDTAARKEIAMGRAVLQAALGREAAQFAFPFGESGSFGAQHVAMAKEAGFAGAMTSIPGVIGAGPIDPLALPRIAWDGRQRSLRDLRVILSGLMPGAARGMGRSTGPR</sequence>
<gene>
    <name evidence="7" type="ordered locus">RPA2754</name>
    <name evidence="8" type="ORF">TX73_014270</name>
</gene>
<dbReference type="RefSeq" id="WP_011158305.1">
    <property type="nucleotide sequence ID" value="NZ_CP116810.1"/>
</dbReference>
<feature type="domain" description="NodB homology" evidence="6">
    <location>
        <begin position="93"/>
        <end position="350"/>
    </location>
</feature>
<evidence type="ECO:0000256" key="1">
    <source>
        <dbReference type="ARBA" id="ARBA00003236"/>
    </source>
</evidence>
<reference evidence="8" key="3">
    <citation type="submission" date="2022-12" db="EMBL/GenBank/DDBJ databases">
        <title>Complete genome sequence of Rhodopseudomonas palustris CGA0092 and corrections to the R. palustris CGA009 genome sequence.</title>
        <authorList>
            <person name="Mazny B.R."/>
            <person name="Sheff O.F."/>
            <person name="LaSarre B."/>
            <person name="McKinlay A."/>
            <person name="McKinlay J.B."/>
        </authorList>
    </citation>
    <scope>NUCLEOTIDE SEQUENCE</scope>
    <source>
        <strain evidence="8">CGA009</strain>
    </source>
</reference>
<dbReference type="CDD" id="cd10968">
    <property type="entry name" value="CE4_Mlr8448_like_5s"/>
    <property type="match status" value="1"/>
</dbReference>
<dbReference type="GO" id="GO:0016810">
    <property type="term" value="F:hydrolase activity, acting on carbon-nitrogen (but not peptide) bonds"/>
    <property type="evidence" value="ECO:0007669"/>
    <property type="project" value="InterPro"/>
</dbReference>
<evidence type="ECO:0000256" key="2">
    <source>
        <dbReference type="ARBA" id="ARBA00010973"/>
    </source>
</evidence>
<comment type="similarity">
    <text evidence="2">Belongs to the polysaccharide deacetylase family.</text>
</comment>
<dbReference type="HOGENOM" id="CLU_030024_1_2_5"/>
<evidence type="ECO:0000313" key="7">
    <source>
        <dbReference type="EMBL" id="CAE28196.1"/>
    </source>
</evidence>
<evidence type="ECO:0000313" key="8">
    <source>
        <dbReference type="EMBL" id="WCL92920.1"/>
    </source>
</evidence>
<dbReference type="InterPro" id="IPR011330">
    <property type="entry name" value="Glyco_hydro/deAcase_b/a-brl"/>
</dbReference>
<dbReference type="Pfam" id="PF01522">
    <property type="entry name" value="Polysacc_deac_1"/>
    <property type="match status" value="1"/>
</dbReference>
<dbReference type="EMBL" id="BX572601">
    <property type="protein sequence ID" value="CAE28196.1"/>
    <property type="molecule type" value="Genomic_DNA"/>
</dbReference>
<dbReference type="STRING" id="258594.RPA2754"/>
<dbReference type="PhylomeDB" id="Q6N664"/>
<dbReference type="SUPFAM" id="SSF88713">
    <property type="entry name" value="Glycoside hydrolase/deacetylase"/>
    <property type="match status" value="1"/>
</dbReference>
<reference evidence="7 9" key="2">
    <citation type="journal article" date="2004" name="Nat. Biotechnol.">
        <title>Complete genome sequence of the metabolically versatile photosynthetic bacterium Rhodopseudomonas palustris.</title>
        <authorList>
            <person name="Larimer F.W."/>
            <person name="Chain P."/>
            <person name="Hauser L."/>
            <person name="Lamerdin J."/>
            <person name="Malfatti S."/>
            <person name="Do L."/>
            <person name="Land M.L."/>
            <person name="Pelletier D.A."/>
            <person name="Beatty J.T."/>
            <person name="Lang A.S."/>
            <person name="Tabita F.R."/>
            <person name="Gibson J.L."/>
            <person name="Hanson T.E."/>
            <person name="Bobst C."/>
            <person name="Torres J.L."/>
            <person name="Peres C."/>
            <person name="Harrison F.H."/>
            <person name="Gibson J."/>
            <person name="Harwood C.S."/>
        </authorList>
    </citation>
    <scope>NUCLEOTIDE SEQUENCE [LARGE SCALE GENOMIC DNA]</scope>
    <source>
        <strain evidence="9">ATCC BAA-98 / CGA009</strain>
        <strain evidence="7">CGA009</strain>
    </source>
</reference>
<dbReference type="KEGG" id="rpa:TX73_014270"/>
<dbReference type="GO" id="GO:0005975">
    <property type="term" value="P:carbohydrate metabolic process"/>
    <property type="evidence" value="ECO:0007669"/>
    <property type="project" value="InterPro"/>
</dbReference>
<dbReference type="Proteomes" id="UP000001426">
    <property type="component" value="Chromosome"/>
</dbReference>
<dbReference type="InterPro" id="IPR051398">
    <property type="entry name" value="Polysacch_Deacetylase"/>
</dbReference>
<accession>Q6N664</accession>
<dbReference type="PANTHER" id="PTHR34216">
    <property type="match status" value="1"/>
</dbReference>
<organism evidence="7">
    <name type="scientific">Rhodopseudomonas palustris (strain ATCC BAA-98 / CGA009)</name>
    <dbReference type="NCBI Taxonomy" id="258594"/>
    <lineage>
        <taxon>Bacteria</taxon>
        <taxon>Pseudomonadati</taxon>
        <taxon>Pseudomonadota</taxon>
        <taxon>Alphaproteobacteria</taxon>
        <taxon>Hyphomicrobiales</taxon>
        <taxon>Nitrobacteraceae</taxon>
        <taxon>Rhodopseudomonas</taxon>
    </lineage>
</organism>
<evidence type="ECO:0000313" key="9">
    <source>
        <dbReference type="Proteomes" id="UP000001426"/>
    </source>
</evidence>
<dbReference type="PROSITE" id="PS51677">
    <property type="entry name" value="NODB"/>
    <property type="match status" value="1"/>
</dbReference>
<dbReference type="InterPro" id="IPR002509">
    <property type="entry name" value="NODB_dom"/>
</dbReference>
<name>Q6N664_RHOPA</name>
<proteinExistence type="inferred from homology"/>
<evidence type="ECO:0000259" key="6">
    <source>
        <dbReference type="PROSITE" id="PS51677"/>
    </source>
</evidence>
<dbReference type="AlphaFoldDB" id="Q6N664"/>
<keyword evidence="4" id="KW-0732">Signal</keyword>
<evidence type="ECO:0000256" key="5">
    <source>
        <dbReference type="ARBA" id="ARBA00032976"/>
    </source>
</evidence>
<keyword evidence="9" id="KW-1185">Reference proteome</keyword>
<comment type="function">
    <text evidence="1">Is involved in generating a small heat-stable compound (Nod), an acylated oligomer of N-acetylglucosamine, that stimulates mitosis in various plant protoplasts.</text>
</comment>